<sequence length="88" mass="10025">MVRSRLTQSLPYYPNLDHQVCGFRTGESNLEAVPKQAQSISRVSMDINELRLQFTVSTPEIIFGSTSWLEVVAPDEPPWCSQHTPDYQ</sequence>
<evidence type="ECO:0000313" key="1">
    <source>
        <dbReference type="EMBL" id="JAD81399.1"/>
    </source>
</evidence>
<dbReference type="AlphaFoldDB" id="A0A0A9CYG7"/>
<dbReference type="EMBL" id="GBRH01216496">
    <property type="protein sequence ID" value="JAD81399.1"/>
    <property type="molecule type" value="Transcribed_RNA"/>
</dbReference>
<organism evidence="1">
    <name type="scientific">Arundo donax</name>
    <name type="common">Giant reed</name>
    <name type="synonym">Donax arundinaceus</name>
    <dbReference type="NCBI Taxonomy" id="35708"/>
    <lineage>
        <taxon>Eukaryota</taxon>
        <taxon>Viridiplantae</taxon>
        <taxon>Streptophyta</taxon>
        <taxon>Embryophyta</taxon>
        <taxon>Tracheophyta</taxon>
        <taxon>Spermatophyta</taxon>
        <taxon>Magnoliopsida</taxon>
        <taxon>Liliopsida</taxon>
        <taxon>Poales</taxon>
        <taxon>Poaceae</taxon>
        <taxon>PACMAD clade</taxon>
        <taxon>Arundinoideae</taxon>
        <taxon>Arundineae</taxon>
        <taxon>Arundo</taxon>
    </lineage>
</organism>
<reference evidence="1" key="2">
    <citation type="journal article" date="2015" name="Data Brief">
        <title>Shoot transcriptome of the giant reed, Arundo donax.</title>
        <authorList>
            <person name="Barrero R.A."/>
            <person name="Guerrero F.D."/>
            <person name="Moolhuijzen P."/>
            <person name="Goolsby J.A."/>
            <person name="Tidwell J."/>
            <person name="Bellgard S.E."/>
            <person name="Bellgard M.I."/>
        </authorList>
    </citation>
    <scope>NUCLEOTIDE SEQUENCE</scope>
    <source>
        <tissue evidence="1">Shoot tissue taken approximately 20 cm above the soil surface</tissue>
    </source>
</reference>
<proteinExistence type="predicted"/>
<reference evidence="1" key="1">
    <citation type="submission" date="2014-09" db="EMBL/GenBank/DDBJ databases">
        <authorList>
            <person name="Magalhaes I.L.F."/>
            <person name="Oliveira U."/>
            <person name="Santos F.R."/>
            <person name="Vidigal T.H.D.A."/>
            <person name="Brescovit A.D."/>
            <person name="Santos A.J."/>
        </authorList>
    </citation>
    <scope>NUCLEOTIDE SEQUENCE</scope>
    <source>
        <tissue evidence="1">Shoot tissue taken approximately 20 cm above the soil surface</tissue>
    </source>
</reference>
<protein>
    <submittedName>
        <fullName evidence="1">Uncharacterized protein</fullName>
    </submittedName>
</protein>
<accession>A0A0A9CYG7</accession>
<name>A0A0A9CYG7_ARUDO</name>